<keyword evidence="1" id="KW-1133">Transmembrane helix</keyword>
<evidence type="ECO:0000256" key="1">
    <source>
        <dbReference type="SAM" id="Phobius"/>
    </source>
</evidence>
<protein>
    <submittedName>
        <fullName evidence="2">Uncharacterized protein</fullName>
    </submittedName>
</protein>
<reference evidence="2" key="1">
    <citation type="submission" date="2021-01" db="EMBL/GenBank/DDBJ databases">
        <title>Whole genome shotgun sequence of Actinoplanes capillaceus NBRC 16408.</title>
        <authorList>
            <person name="Komaki H."/>
            <person name="Tamura T."/>
        </authorList>
    </citation>
    <scope>NUCLEOTIDE SEQUENCE [LARGE SCALE GENOMIC DNA]</scope>
    <source>
        <strain evidence="2">NBRC 16408</strain>
    </source>
</reference>
<keyword evidence="1" id="KW-0812">Transmembrane</keyword>
<feature type="transmembrane region" description="Helical" evidence="1">
    <location>
        <begin position="67"/>
        <end position="86"/>
    </location>
</feature>
<accession>A0ABQ3WRY0</accession>
<organism evidence="2">
    <name type="scientific">Actinoplanes campanulatus</name>
    <dbReference type="NCBI Taxonomy" id="113559"/>
    <lineage>
        <taxon>Bacteria</taxon>
        <taxon>Bacillati</taxon>
        <taxon>Actinomycetota</taxon>
        <taxon>Actinomycetes</taxon>
        <taxon>Micromonosporales</taxon>
        <taxon>Micromonosporaceae</taxon>
        <taxon>Actinoplanes</taxon>
    </lineage>
</organism>
<comment type="caution">
    <text evidence="2">The sequence shown here is derived from an EMBL/GenBank/DDBJ whole genome shotgun (WGS) entry which is preliminary data.</text>
</comment>
<gene>
    <name evidence="2" type="ORF">Aca07nite_62990</name>
</gene>
<name>A0ABQ3WRY0_9ACTN</name>
<evidence type="ECO:0000313" key="2">
    <source>
        <dbReference type="EMBL" id="GID49024.1"/>
    </source>
</evidence>
<feature type="transmembrane region" description="Helical" evidence="1">
    <location>
        <begin position="35"/>
        <end position="55"/>
    </location>
</feature>
<proteinExistence type="predicted"/>
<dbReference type="EMBL" id="BOMF01000113">
    <property type="protein sequence ID" value="GID49024.1"/>
    <property type="molecule type" value="Genomic_DNA"/>
</dbReference>
<feature type="transmembrane region" description="Helical" evidence="1">
    <location>
        <begin position="6"/>
        <end position="23"/>
    </location>
</feature>
<keyword evidence="1" id="KW-0472">Membrane</keyword>
<sequence>MGCLFAIFAGIFPRLALFIIWLVRPRLVDAAFEGWIWPLLGLIFFPFATLLYVIFYTPGVGLVGWEWFWVVFAGLLDLTHLVASAYSRTRGARGMGAPRAY</sequence>